<keyword evidence="1" id="KW-0812">Transmembrane</keyword>
<feature type="transmembrane region" description="Helical" evidence="1">
    <location>
        <begin position="12"/>
        <end position="30"/>
    </location>
</feature>
<evidence type="ECO:0000313" key="3">
    <source>
        <dbReference type="Proteomes" id="UP001239782"/>
    </source>
</evidence>
<sequence>MVRSHPRKRVAFWSVSVIHVSALTYLLITWFNKPAFWWSLLSLTLVLTFLLMFVGSQLARIDKKYYLLTLFFSTFNWIIFGVLVTIASIVFNTQWLGPL</sequence>
<dbReference type="AlphaFoldDB" id="A0AA51X6N4"/>
<keyword evidence="1" id="KW-0472">Membrane</keyword>
<evidence type="ECO:0000256" key="1">
    <source>
        <dbReference type="SAM" id="Phobius"/>
    </source>
</evidence>
<feature type="transmembrane region" description="Helical" evidence="1">
    <location>
        <begin position="66"/>
        <end position="91"/>
    </location>
</feature>
<keyword evidence="3" id="KW-1185">Reference proteome</keyword>
<dbReference type="RefSeq" id="WP_309202615.1">
    <property type="nucleotide sequence ID" value="NZ_CP133548.1"/>
</dbReference>
<organism evidence="2 3">
    <name type="scientific">Pleionea litopenaei</name>
    <dbReference type="NCBI Taxonomy" id="3070815"/>
    <lineage>
        <taxon>Bacteria</taxon>
        <taxon>Pseudomonadati</taxon>
        <taxon>Pseudomonadota</taxon>
        <taxon>Gammaproteobacteria</taxon>
        <taxon>Oceanospirillales</taxon>
        <taxon>Pleioneaceae</taxon>
        <taxon>Pleionea</taxon>
    </lineage>
</organism>
<reference evidence="2 3" key="1">
    <citation type="submission" date="2023-08" db="EMBL/GenBank/DDBJ databases">
        <title>Pleionea litopenaei sp. nov., isolated from stomach of juvenile Litopenaeus vannamei.</title>
        <authorList>
            <person name="Rho A.M."/>
            <person name="Hwang C.Y."/>
        </authorList>
    </citation>
    <scope>NUCLEOTIDE SEQUENCE [LARGE SCALE GENOMIC DNA]</scope>
    <source>
        <strain evidence="2 3">HL-JVS1</strain>
    </source>
</reference>
<protein>
    <submittedName>
        <fullName evidence="2">Uncharacterized protein</fullName>
    </submittedName>
</protein>
<keyword evidence="1" id="KW-1133">Transmembrane helix</keyword>
<dbReference type="KEGG" id="plei:Q9312_00740"/>
<proteinExistence type="predicted"/>
<dbReference type="Proteomes" id="UP001239782">
    <property type="component" value="Chromosome"/>
</dbReference>
<accession>A0AA51X6N4</accession>
<dbReference type="EMBL" id="CP133548">
    <property type="protein sequence ID" value="WMS87472.1"/>
    <property type="molecule type" value="Genomic_DNA"/>
</dbReference>
<evidence type="ECO:0000313" key="2">
    <source>
        <dbReference type="EMBL" id="WMS87472.1"/>
    </source>
</evidence>
<feature type="transmembrane region" description="Helical" evidence="1">
    <location>
        <begin position="36"/>
        <end position="54"/>
    </location>
</feature>
<name>A0AA51X6N4_9GAMM</name>
<gene>
    <name evidence="2" type="ORF">Q9312_00740</name>
</gene>